<dbReference type="AlphaFoldDB" id="T1GVD3"/>
<organism evidence="1 2">
    <name type="scientific">Megaselia scalaris</name>
    <name type="common">Humpbacked fly</name>
    <name type="synonym">Phora scalaris</name>
    <dbReference type="NCBI Taxonomy" id="36166"/>
    <lineage>
        <taxon>Eukaryota</taxon>
        <taxon>Metazoa</taxon>
        <taxon>Ecdysozoa</taxon>
        <taxon>Arthropoda</taxon>
        <taxon>Hexapoda</taxon>
        <taxon>Insecta</taxon>
        <taxon>Pterygota</taxon>
        <taxon>Neoptera</taxon>
        <taxon>Endopterygota</taxon>
        <taxon>Diptera</taxon>
        <taxon>Brachycera</taxon>
        <taxon>Muscomorpha</taxon>
        <taxon>Platypezoidea</taxon>
        <taxon>Phoridae</taxon>
        <taxon>Megaseliini</taxon>
        <taxon>Megaselia</taxon>
    </lineage>
</organism>
<accession>T1GVD3</accession>
<evidence type="ECO:0000313" key="2">
    <source>
        <dbReference type="Proteomes" id="UP000015102"/>
    </source>
</evidence>
<dbReference type="EnsemblMetazoa" id="MESCA007727-RA">
    <property type="protein sequence ID" value="MESCA007727-PA"/>
    <property type="gene ID" value="MESCA007727"/>
</dbReference>
<reference evidence="2" key="1">
    <citation type="submission" date="2013-02" db="EMBL/GenBank/DDBJ databases">
        <authorList>
            <person name="Hughes D."/>
        </authorList>
    </citation>
    <scope>NUCLEOTIDE SEQUENCE</scope>
    <source>
        <strain>Durham</strain>
        <strain evidence="2">NC isolate 2 -- Noor lab</strain>
    </source>
</reference>
<dbReference type="Proteomes" id="UP000015102">
    <property type="component" value="Unassembled WGS sequence"/>
</dbReference>
<sequence length="128" mass="14834">MEDLMMYDAWTQTDAPFCQQYDPISSSYASPTELKLMEMMEALQEQLSIQTSYIQSLQQNVNAVQRSTTTSSPTTTATTEPSNYRIITDGVLEPVEIEEINRELMQQLHKINHKRKPKYIQVKQRPMT</sequence>
<proteinExistence type="predicted"/>
<dbReference type="HOGENOM" id="CLU_1962112_0_0_1"/>
<name>T1GVD3_MEGSC</name>
<keyword evidence="2" id="KW-1185">Reference proteome</keyword>
<protein>
    <submittedName>
        <fullName evidence="1">Uncharacterized protein</fullName>
    </submittedName>
</protein>
<evidence type="ECO:0000313" key="1">
    <source>
        <dbReference type="EnsemblMetazoa" id="MESCA007727-PA"/>
    </source>
</evidence>
<dbReference type="EMBL" id="CAQQ02173956">
    <property type="status" value="NOT_ANNOTATED_CDS"/>
    <property type="molecule type" value="Genomic_DNA"/>
</dbReference>
<reference evidence="1" key="2">
    <citation type="submission" date="2015-06" db="UniProtKB">
        <authorList>
            <consortium name="EnsemblMetazoa"/>
        </authorList>
    </citation>
    <scope>IDENTIFICATION</scope>
</reference>